<accession>A0A2G8T660</accession>
<dbReference type="RefSeq" id="WP_099914603.1">
    <property type="nucleotide sequence ID" value="NZ_BMHS01000004.1"/>
</dbReference>
<gene>
    <name evidence="1" type="ORF">CR103_03395</name>
</gene>
<dbReference type="Proteomes" id="UP000228593">
    <property type="component" value="Unassembled WGS sequence"/>
</dbReference>
<reference evidence="1 2" key="1">
    <citation type="submission" date="2017-10" db="EMBL/GenBank/DDBJ databases">
        <title>Massilia psychrophilum sp. nov., a novel purple-pigmented bacterium isolated from Tianshan glacier, Xinjiang Municipality, China.</title>
        <authorList>
            <person name="Wang H."/>
        </authorList>
    </citation>
    <scope>NUCLEOTIDE SEQUENCE [LARGE SCALE GENOMIC DNA]</scope>
    <source>
        <strain evidence="1 2">JCM 30813</strain>
    </source>
</reference>
<dbReference type="AlphaFoldDB" id="A0A2G8T660"/>
<sequence>MNALRHMELTFGVAAVAICVAAALPGNIGAHARSEAVAARMPVVVIKGKRLSALEKRELSGANTAARDKGANG</sequence>
<evidence type="ECO:0000313" key="2">
    <source>
        <dbReference type="Proteomes" id="UP000228593"/>
    </source>
</evidence>
<comment type="caution">
    <text evidence="1">The sequence shown here is derived from an EMBL/GenBank/DDBJ whole genome shotgun (WGS) entry which is preliminary data.</text>
</comment>
<keyword evidence="2" id="KW-1185">Reference proteome</keyword>
<organism evidence="1 2">
    <name type="scientific">Massilia psychrophila</name>
    <dbReference type="NCBI Taxonomy" id="1603353"/>
    <lineage>
        <taxon>Bacteria</taxon>
        <taxon>Pseudomonadati</taxon>
        <taxon>Pseudomonadota</taxon>
        <taxon>Betaproteobacteria</taxon>
        <taxon>Burkholderiales</taxon>
        <taxon>Oxalobacteraceae</taxon>
        <taxon>Telluria group</taxon>
        <taxon>Massilia</taxon>
    </lineage>
</organism>
<proteinExistence type="predicted"/>
<dbReference type="EMBL" id="PDOB01000003">
    <property type="protein sequence ID" value="PIL41158.1"/>
    <property type="molecule type" value="Genomic_DNA"/>
</dbReference>
<protein>
    <submittedName>
        <fullName evidence="1">Uncharacterized protein</fullName>
    </submittedName>
</protein>
<name>A0A2G8T660_9BURK</name>
<evidence type="ECO:0000313" key="1">
    <source>
        <dbReference type="EMBL" id="PIL41158.1"/>
    </source>
</evidence>